<dbReference type="SMART" id="SM00355">
    <property type="entry name" value="ZnF_C2H2"/>
    <property type="match status" value="19"/>
</dbReference>
<dbReference type="SUPFAM" id="SSF57667">
    <property type="entry name" value="beta-beta-alpha zinc fingers"/>
    <property type="match status" value="6"/>
</dbReference>
<feature type="domain" description="C2H2-type" evidence="6">
    <location>
        <begin position="1226"/>
        <end position="1254"/>
    </location>
</feature>
<evidence type="ECO:0000313" key="8">
    <source>
        <dbReference type="Proteomes" id="UP001321473"/>
    </source>
</evidence>
<reference evidence="7 8" key="1">
    <citation type="journal article" date="2023" name="Arcadia Sci">
        <title>De novo assembly of a long-read Amblyomma americanum tick genome.</title>
        <authorList>
            <person name="Chou S."/>
            <person name="Poskanzer K.E."/>
            <person name="Rollins M."/>
            <person name="Thuy-Boun P.S."/>
        </authorList>
    </citation>
    <scope>NUCLEOTIDE SEQUENCE [LARGE SCALE GENOMIC DNA]</scope>
    <source>
        <strain evidence="7">F_SG_1</strain>
        <tissue evidence="7">Salivary glands</tissue>
    </source>
</reference>
<dbReference type="FunFam" id="3.30.160.60:FF:000446">
    <property type="entry name" value="Zinc finger protein"/>
    <property type="match status" value="1"/>
</dbReference>
<feature type="domain" description="C2H2-type" evidence="6">
    <location>
        <begin position="527"/>
        <end position="555"/>
    </location>
</feature>
<accession>A0AAQ4F1Q2</accession>
<feature type="compositionally biased region" description="Pro residues" evidence="5">
    <location>
        <begin position="800"/>
        <end position="811"/>
    </location>
</feature>
<evidence type="ECO:0000313" key="7">
    <source>
        <dbReference type="EMBL" id="KAK8781074.1"/>
    </source>
</evidence>
<dbReference type="Pfam" id="PF00096">
    <property type="entry name" value="zf-C2H2"/>
    <property type="match status" value="3"/>
</dbReference>
<dbReference type="EMBL" id="JARKHS020008060">
    <property type="protein sequence ID" value="KAK8781074.1"/>
    <property type="molecule type" value="Genomic_DNA"/>
</dbReference>
<feature type="domain" description="C2H2-type" evidence="6">
    <location>
        <begin position="119"/>
        <end position="146"/>
    </location>
</feature>
<feature type="compositionally biased region" description="Basic and acidic residues" evidence="5">
    <location>
        <begin position="1039"/>
        <end position="1049"/>
    </location>
</feature>
<dbReference type="GO" id="GO:0000978">
    <property type="term" value="F:RNA polymerase II cis-regulatory region sequence-specific DNA binding"/>
    <property type="evidence" value="ECO:0007669"/>
    <property type="project" value="TreeGrafter"/>
</dbReference>
<sequence length="1432" mass="156531">MNGDPGKLSPVHSIKDDGAGDTDRESGTDDQIHLGRATTPLARPNSVPSKLGSSGTESSTNESPHIQQDGDLQRDAITGRRKHSVVEGPHICPVCDDVLGSSHALTLHIRQHNPTDHSHTCRLCGKTLSSASSLDRHMLVHSGERPFKCAVCQMAFTTNGNMHRHMRTHAGPEEPEGPARRGLKRPPEVDTPPLSPLPEQVSCPVCGKAFLCRAGLASHMVTHPHDPIQCTQCCEVTASYAAYLDHRCGPQEVAPQGPGFHDLTFVDFSTGKFSLIAKSLCESQARRPSSAFHTFECNLCKRAFPCSSALRLHAQAHGRGTFCPSCSCDFPSPRFLEAHQLKHRRAEQCGAPACSKEDFLALLELQTRASSAALEEAVPHGKEEHFESYAYFNGGTPRPEKEAGHDFADIQSIISVTSKAPLAATSPGQSGASPRPGSPLEADSASPDGGKPEEGTRDESNAEEDGQPQFGCKLCHMSFASLGLLRKHGQLHSHGTTPYACNVCSYTSMDKSTLIRHLRTHNGERPFQCAICKYAFTTKANCERHVRKRHKKLTKGEVRGAMQYNPHMAERSTSSETLAPEVGSLETVCKYCSVDFKFNRVLRHHLRSLHNSCSRKPFCCNICKLGFSTKNNCIRHALKQHPDMRDRLAQVVAAKPLALSDSSEDLTAGSLEDSPQKTSPADATAPLSQPPAPKEPLPEEPARDQCLDLSSQNPPEGKASSEAAEPLNLTLKPAQEGATGESDANNNDEQVIAAKSLVSLSELPPPQEEPLDLAVHAIDLSWRNSISPELAQGTHSASPCAPPPPPLPPPSQLLQPSSKIQLPPKTPPLGRPPVNGLPSARNPTILESSSASDDIYKMTFKMVNDKLSPKLLPKNQRSFSCVYCSAGFTLKSNMERHIKRKHPEHARPTRSRNFIPTMSSPGSSKPFSSTLSDETRTALRVVLSSKANKAADAAESMPSSASQEQQAKAESKDEHRTVEDLSSRTVENGSDEGSADLASVSSVIHTANSQVFQQYLLDEKGLAEETQETATGECSESDGGEHREKKRSSYTDSPNSVACPYCARKFPWTSSLRRHILTHTGQKPFKCERCPIWFTTKSNCERHYVRKHGRHGDHLTRCVPERPFKCNVCPSSTFSTRGNLRKHYYIKHWSRNGADKSARMPAEGDSEPHNEDSLDAMDDAGEGSSDNGSEDPHQCPDRLHCPCCEAVFSTASEIEHHVGQLIEVPYRCHQCERAFVQRSDCLAHLESDHTELQLPADIEHEVVAAHMKSIIPGTSEDYGLCRIACVFCLRRFVSTDSLKKHVLGCHTGDTFACDTCHQKLPSKNSITRHKRKHHDLLLSEPGDSSEEEQPNSEDQPQTNHKHSSKKLLLLGKPKKKAADAAETGSTETKSPRECGNGDLIQNLLGIQDSKIIDEMLMNPADSAARLLGVKQV</sequence>
<feature type="region of interest" description="Disordered" evidence="5">
    <location>
        <begin position="949"/>
        <end position="994"/>
    </location>
</feature>
<evidence type="ECO:0000256" key="2">
    <source>
        <dbReference type="ARBA" id="ARBA00022771"/>
    </source>
</evidence>
<feature type="domain" description="C2H2-type" evidence="6">
    <location>
        <begin position="1283"/>
        <end position="1311"/>
    </location>
</feature>
<gene>
    <name evidence="7" type="ORF">V5799_017585</name>
</gene>
<feature type="region of interest" description="Disordered" evidence="5">
    <location>
        <begin position="1338"/>
        <end position="1396"/>
    </location>
</feature>
<feature type="region of interest" description="Disordered" evidence="5">
    <location>
        <begin position="166"/>
        <end position="195"/>
    </location>
</feature>
<dbReference type="FunFam" id="3.30.160.60:FF:001788">
    <property type="entry name" value="ras-responsive element-binding protein 1"/>
    <property type="match status" value="1"/>
</dbReference>
<feature type="domain" description="C2H2-type" evidence="6">
    <location>
        <begin position="295"/>
        <end position="317"/>
    </location>
</feature>
<dbReference type="GO" id="GO:0005634">
    <property type="term" value="C:nucleus"/>
    <property type="evidence" value="ECO:0007669"/>
    <property type="project" value="TreeGrafter"/>
</dbReference>
<dbReference type="InterPro" id="IPR052795">
    <property type="entry name" value="RREB1"/>
</dbReference>
<feature type="region of interest" description="Disordered" evidence="5">
    <location>
        <begin position="790"/>
        <end position="841"/>
    </location>
</feature>
<dbReference type="FunFam" id="3.30.160.60:FF:001967">
    <property type="entry name" value="Ras-responsive element-binding protein"/>
    <property type="match status" value="1"/>
</dbReference>
<dbReference type="PROSITE" id="PS50157">
    <property type="entry name" value="ZINC_FINGER_C2H2_2"/>
    <property type="match status" value="12"/>
</dbReference>
<feature type="domain" description="C2H2-type" evidence="6">
    <location>
        <begin position="1311"/>
        <end position="1333"/>
    </location>
</feature>
<evidence type="ECO:0000256" key="3">
    <source>
        <dbReference type="ARBA" id="ARBA00022833"/>
    </source>
</evidence>
<feature type="compositionally biased region" description="Basic and acidic residues" evidence="5">
    <location>
        <begin position="696"/>
        <end position="706"/>
    </location>
</feature>
<feature type="compositionally biased region" description="Basic and acidic residues" evidence="5">
    <location>
        <begin position="450"/>
        <end position="460"/>
    </location>
</feature>
<feature type="domain" description="C2H2-type" evidence="6">
    <location>
        <begin position="499"/>
        <end position="526"/>
    </location>
</feature>
<keyword evidence="3" id="KW-0862">Zinc</keyword>
<feature type="domain" description="C2H2-type" evidence="6">
    <location>
        <begin position="470"/>
        <end position="497"/>
    </location>
</feature>
<keyword evidence="1" id="KW-0479">Metal-binding</keyword>
<dbReference type="GO" id="GO:0008270">
    <property type="term" value="F:zinc ion binding"/>
    <property type="evidence" value="ECO:0007669"/>
    <property type="project" value="UniProtKB-KW"/>
</dbReference>
<evidence type="ECO:0000256" key="1">
    <source>
        <dbReference type="ARBA" id="ARBA00022723"/>
    </source>
</evidence>
<feature type="domain" description="C2H2-type" evidence="6">
    <location>
        <begin position="879"/>
        <end position="907"/>
    </location>
</feature>
<dbReference type="FunFam" id="3.30.160.60:FF:000682">
    <property type="entry name" value="ras-responsive element-binding protein 1 isoform X1"/>
    <property type="match status" value="1"/>
</dbReference>
<feature type="region of interest" description="Disordered" evidence="5">
    <location>
        <begin position="899"/>
        <end position="932"/>
    </location>
</feature>
<feature type="compositionally biased region" description="Basic and acidic residues" evidence="5">
    <location>
        <begin position="967"/>
        <end position="982"/>
    </location>
</feature>
<evidence type="ECO:0000259" key="6">
    <source>
        <dbReference type="PROSITE" id="PS50157"/>
    </source>
</evidence>
<proteinExistence type="predicted"/>
<feature type="compositionally biased region" description="Basic and acidic residues" evidence="5">
    <location>
        <begin position="13"/>
        <end position="33"/>
    </location>
</feature>
<feature type="region of interest" description="Disordered" evidence="5">
    <location>
        <begin position="1155"/>
        <end position="1193"/>
    </location>
</feature>
<dbReference type="PROSITE" id="PS00028">
    <property type="entry name" value="ZINC_FINGER_C2H2_1"/>
    <property type="match status" value="14"/>
</dbReference>
<feature type="region of interest" description="Disordered" evidence="5">
    <location>
        <begin position="1024"/>
        <end position="1055"/>
    </location>
</feature>
<dbReference type="GO" id="GO:0001228">
    <property type="term" value="F:DNA-binding transcription activator activity, RNA polymerase II-specific"/>
    <property type="evidence" value="ECO:0007669"/>
    <property type="project" value="TreeGrafter"/>
</dbReference>
<dbReference type="Gene3D" id="3.30.160.60">
    <property type="entry name" value="Classic Zinc Finger"/>
    <property type="match status" value="11"/>
</dbReference>
<protein>
    <recommendedName>
        <fullName evidence="6">C2H2-type domain-containing protein</fullName>
    </recommendedName>
</protein>
<keyword evidence="8" id="KW-1185">Reference proteome</keyword>
<keyword evidence="2 4" id="KW-0863">Zinc-finger</keyword>
<dbReference type="FunFam" id="3.30.160.60:FF:003009">
    <property type="entry name" value="Ras-responsive element binding protein, putative"/>
    <property type="match status" value="1"/>
</dbReference>
<dbReference type="Proteomes" id="UP001321473">
    <property type="component" value="Unassembled WGS sequence"/>
</dbReference>
<feature type="domain" description="C2H2-type" evidence="6">
    <location>
        <begin position="147"/>
        <end position="174"/>
    </location>
</feature>
<organism evidence="7 8">
    <name type="scientific">Amblyomma americanum</name>
    <name type="common">Lone star tick</name>
    <dbReference type="NCBI Taxonomy" id="6943"/>
    <lineage>
        <taxon>Eukaryota</taxon>
        <taxon>Metazoa</taxon>
        <taxon>Ecdysozoa</taxon>
        <taxon>Arthropoda</taxon>
        <taxon>Chelicerata</taxon>
        <taxon>Arachnida</taxon>
        <taxon>Acari</taxon>
        <taxon>Parasitiformes</taxon>
        <taxon>Ixodida</taxon>
        <taxon>Ixodoidea</taxon>
        <taxon>Ixodidae</taxon>
        <taxon>Amblyomminae</taxon>
        <taxon>Amblyomma</taxon>
    </lineage>
</organism>
<feature type="domain" description="C2H2-type" evidence="6">
    <location>
        <begin position="201"/>
        <end position="228"/>
    </location>
</feature>
<feature type="compositionally biased region" description="Low complexity" evidence="5">
    <location>
        <begin position="919"/>
        <end position="932"/>
    </location>
</feature>
<feature type="compositionally biased region" description="Polar residues" evidence="5">
    <location>
        <begin position="957"/>
        <end position="966"/>
    </location>
</feature>
<evidence type="ECO:0000256" key="4">
    <source>
        <dbReference type="PROSITE-ProRule" id="PRU00042"/>
    </source>
</evidence>
<feature type="compositionally biased region" description="Low complexity" evidence="5">
    <location>
        <begin position="52"/>
        <end position="63"/>
    </location>
</feature>
<dbReference type="InterPro" id="IPR036236">
    <property type="entry name" value="Znf_C2H2_sf"/>
</dbReference>
<comment type="caution">
    <text evidence="7">The sequence shown here is derived from an EMBL/GenBank/DDBJ whole genome shotgun (WGS) entry which is preliminary data.</text>
</comment>
<evidence type="ECO:0000256" key="5">
    <source>
        <dbReference type="SAM" id="MobiDB-lite"/>
    </source>
</evidence>
<dbReference type="PANTHER" id="PTHR46451">
    <property type="entry name" value="RAS-RESPONSIVE ELEMENT-BINDING PROTEIN 1"/>
    <property type="match status" value="1"/>
</dbReference>
<name>A0AAQ4F1Q2_AMBAM</name>
<feature type="region of interest" description="Disordered" evidence="5">
    <location>
        <begin position="662"/>
        <end position="725"/>
    </location>
</feature>
<dbReference type="PANTHER" id="PTHR46451:SF1">
    <property type="entry name" value="RAS-RESPONSIVE ELEMENT-BINDING PROTEIN 1"/>
    <property type="match status" value="1"/>
</dbReference>
<feature type="region of interest" description="Disordered" evidence="5">
    <location>
        <begin position="421"/>
        <end position="467"/>
    </location>
</feature>
<dbReference type="InterPro" id="IPR013087">
    <property type="entry name" value="Znf_C2H2_type"/>
</dbReference>
<feature type="domain" description="C2H2-type" evidence="6">
    <location>
        <begin position="1057"/>
        <end position="1084"/>
    </location>
</feature>
<feature type="compositionally biased region" description="Low complexity" evidence="5">
    <location>
        <begin position="812"/>
        <end position="823"/>
    </location>
</feature>
<feature type="region of interest" description="Disordered" evidence="5">
    <location>
        <begin position="1"/>
        <end position="73"/>
    </location>
</feature>
<feature type="compositionally biased region" description="Basic residues" evidence="5">
    <location>
        <begin position="899"/>
        <end position="910"/>
    </location>
</feature>